<dbReference type="GO" id="GO:0009306">
    <property type="term" value="P:protein secretion"/>
    <property type="evidence" value="ECO:0007669"/>
    <property type="project" value="InterPro"/>
</dbReference>
<dbReference type="Gene3D" id="1.10.40.60">
    <property type="entry name" value="EpsJ-like"/>
    <property type="match status" value="2"/>
</dbReference>
<gene>
    <name evidence="13" type="primary">lspK</name>
    <name evidence="13" type="ORF">Lsha_1898</name>
</gene>
<keyword evidence="3 10" id="KW-0813">Transport</keyword>
<evidence type="ECO:0000256" key="4">
    <source>
        <dbReference type="ARBA" id="ARBA00022475"/>
    </source>
</evidence>
<dbReference type="PIRSF" id="PIRSF002786">
    <property type="entry name" value="XcpX"/>
    <property type="match status" value="1"/>
</dbReference>
<evidence type="ECO:0000256" key="3">
    <source>
        <dbReference type="ARBA" id="ARBA00022448"/>
    </source>
</evidence>
<dbReference type="PANTHER" id="PTHR38831:SF1">
    <property type="entry name" value="TYPE II SECRETION SYSTEM PROTEIN K-RELATED"/>
    <property type="match status" value="1"/>
</dbReference>
<reference evidence="13 14" key="1">
    <citation type="submission" date="2015-11" db="EMBL/GenBank/DDBJ databases">
        <title>Genomic analysis of 38 Legionella species identifies large and diverse effector repertoires.</title>
        <authorList>
            <person name="Burstein D."/>
            <person name="Amaro F."/>
            <person name="Zusman T."/>
            <person name="Lifshitz Z."/>
            <person name="Cohen O."/>
            <person name="Gilbert J.A."/>
            <person name="Pupko T."/>
            <person name="Shuman H.A."/>
            <person name="Segal G."/>
        </authorList>
    </citation>
    <scope>NUCLEOTIDE SEQUENCE [LARGE SCALE GENOMIC DNA]</scope>
    <source>
        <strain evidence="13 14">ATCC 49655</strain>
    </source>
</reference>
<keyword evidence="8" id="KW-1133">Transmembrane helix</keyword>
<dbReference type="OrthoDB" id="9788973at2"/>
<feature type="domain" description="T2SS protein K second SAM-like" evidence="11">
    <location>
        <begin position="211"/>
        <end position="254"/>
    </location>
</feature>
<evidence type="ECO:0000313" key="14">
    <source>
        <dbReference type="Proteomes" id="UP000054600"/>
    </source>
</evidence>
<keyword evidence="14" id="KW-1185">Reference proteome</keyword>
<comment type="subcellular location">
    <subcellularLocation>
        <location evidence="1 10">Cell inner membrane</location>
    </subcellularLocation>
</comment>
<keyword evidence="4 10" id="KW-1003">Cell membrane</keyword>
<dbReference type="InterPro" id="IPR049031">
    <property type="entry name" value="T2SSK_SAM-like_1st"/>
</dbReference>
<keyword evidence="6" id="KW-0812">Transmembrane</keyword>
<proteinExistence type="inferred from homology"/>
<dbReference type="STRING" id="1122169.Lsha_1898"/>
<dbReference type="Pfam" id="PF21687">
    <property type="entry name" value="T2SSK_1st"/>
    <property type="match status" value="1"/>
</dbReference>
<accession>A0A0W0YQL8</accession>
<evidence type="ECO:0000256" key="2">
    <source>
        <dbReference type="ARBA" id="ARBA00007246"/>
    </source>
</evidence>
<comment type="caution">
    <text evidence="13">The sequence shown here is derived from an EMBL/GenBank/DDBJ whole genome shotgun (WGS) entry which is preliminary data.</text>
</comment>
<feature type="domain" description="T2SS protein K first SAM-like" evidence="12">
    <location>
        <begin position="105"/>
        <end position="207"/>
    </location>
</feature>
<evidence type="ECO:0000256" key="1">
    <source>
        <dbReference type="ARBA" id="ARBA00004533"/>
    </source>
</evidence>
<keyword evidence="7" id="KW-0653">Protein transport</keyword>
<dbReference type="EMBL" id="LNYW01000049">
    <property type="protein sequence ID" value="KTD59202.1"/>
    <property type="molecule type" value="Genomic_DNA"/>
</dbReference>
<evidence type="ECO:0000256" key="9">
    <source>
        <dbReference type="ARBA" id="ARBA00023136"/>
    </source>
</evidence>
<dbReference type="RefSeq" id="WP_018576880.1">
    <property type="nucleotide sequence ID" value="NZ_KB892393.1"/>
</dbReference>
<evidence type="ECO:0000256" key="6">
    <source>
        <dbReference type="ARBA" id="ARBA00022692"/>
    </source>
</evidence>
<sequence length="313" mass="35276">MFPIKQLKGGALLTALFIMTLVAIVATAMSTRLQLDIYRTRLIVIHDKLYLASQGVTFWAFHELSEKRNAFTKVNEQGMVDVFPKDMETIYPQVKLSGGLYDLQSRFNLNNLVDRKFASVFINLIGRIYSGITNAEKMDLAQAVKNWISNYDLSQGKDSYTSYYLGQNPGYYPSHQLMKSGSEFRLIKEVSAPMYLAFEPFITALPETTPININTAPKKLLMSLGNGMSEAQANELIMARGENGIKNMRDIGELIKKIDLPSDQITIESQYFLSVAHASSDEFNLTVYTLMKRSKDKKGKLTVSVVRESINSF</sequence>
<dbReference type="InterPro" id="IPR049179">
    <property type="entry name" value="T2SSK_SAM-like_2nd"/>
</dbReference>
<dbReference type="SUPFAM" id="SSF158544">
    <property type="entry name" value="GspK insert domain-like"/>
    <property type="match status" value="1"/>
</dbReference>
<dbReference type="InterPro" id="IPR038072">
    <property type="entry name" value="GspK_central_sf"/>
</dbReference>
<dbReference type="GO" id="GO:0005886">
    <property type="term" value="C:plasma membrane"/>
    <property type="evidence" value="ECO:0007669"/>
    <property type="project" value="UniProtKB-SubCell"/>
</dbReference>
<keyword evidence="9 10" id="KW-0472">Membrane</keyword>
<evidence type="ECO:0000259" key="11">
    <source>
        <dbReference type="Pfam" id="PF03934"/>
    </source>
</evidence>
<dbReference type="eggNOG" id="COG3156">
    <property type="taxonomic scope" value="Bacteria"/>
</dbReference>
<dbReference type="Proteomes" id="UP000054600">
    <property type="component" value="Unassembled WGS sequence"/>
</dbReference>
<name>A0A0W0YQL8_9GAMM</name>
<comment type="similarity">
    <text evidence="2 10">Belongs to the GSP K family.</text>
</comment>
<protein>
    <recommendedName>
        <fullName evidence="10">Type II secretion system protein K</fullName>
    </recommendedName>
</protein>
<evidence type="ECO:0000313" key="13">
    <source>
        <dbReference type="EMBL" id="KTD59202.1"/>
    </source>
</evidence>
<dbReference type="InterPro" id="IPR005628">
    <property type="entry name" value="GspK"/>
</dbReference>
<evidence type="ECO:0000256" key="10">
    <source>
        <dbReference type="PIRNR" id="PIRNR002786"/>
    </source>
</evidence>
<evidence type="ECO:0000256" key="7">
    <source>
        <dbReference type="ARBA" id="ARBA00022927"/>
    </source>
</evidence>
<evidence type="ECO:0000256" key="5">
    <source>
        <dbReference type="ARBA" id="ARBA00022519"/>
    </source>
</evidence>
<dbReference type="PANTHER" id="PTHR38831">
    <property type="entry name" value="TYPE II SECRETION SYSTEM PROTEIN K"/>
    <property type="match status" value="1"/>
</dbReference>
<evidence type="ECO:0000256" key="8">
    <source>
        <dbReference type="ARBA" id="ARBA00022989"/>
    </source>
</evidence>
<dbReference type="Pfam" id="PF03934">
    <property type="entry name" value="T2SSK"/>
    <property type="match status" value="1"/>
</dbReference>
<dbReference type="PATRIC" id="fig|1122169.6.peg.2174"/>
<keyword evidence="5 10" id="KW-0997">Cell inner membrane</keyword>
<dbReference type="NCBIfam" id="NF037980">
    <property type="entry name" value="T2SS_GspK"/>
    <property type="match status" value="1"/>
</dbReference>
<dbReference type="AlphaFoldDB" id="A0A0W0YQL8"/>
<organism evidence="13 14">
    <name type="scientific">Legionella shakespearei DSM 23087</name>
    <dbReference type="NCBI Taxonomy" id="1122169"/>
    <lineage>
        <taxon>Bacteria</taxon>
        <taxon>Pseudomonadati</taxon>
        <taxon>Pseudomonadota</taxon>
        <taxon>Gammaproteobacteria</taxon>
        <taxon>Legionellales</taxon>
        <taxon>Legionellaceae</taxon>
        <taxon>Legionella</taxon>
    </lineage>
</organism>
<evidence type="ECO:0000259" key="12">
    <source>
        <dbReference type="Pfam" id="PF21687"/>
    </source>
</evidence>
<dbReference type="Gene3D" id="3.30.1300.30">
    <property type="entry name" value="GSPII I/J protein-like"/>
    <property type="match status" value="1"/>
</dbReference>